<organism evidence="2 3">
    <name type="scientific">Pangasianodon hypophthalmus</name>
    <name type="common">Striped catfish</name>
    <name type="synonym">Helicophagus hypophthalmus</name>
    <dbReference type="NCBI Taxonomy" id="310915"/>
    <lineage>
        <taxon>Eukaryota</taxon>
        <taxon>Metazoa</taxon>
        <taxon>Chordata</taxon>
        <taxon>Craniata</taxon>
        <taxon>Vertebrata</taxon>
        <taxon>Euteleostomi</taxon>
        <taxon>Actinopterygii</taxon>
        <taxon>Neopterygii</taxon>
        <taxon>Teleostei</taxon>
        <taxon>Ostariophysi</taxon>
        <taxon>Siluriformes</taxon>
        <taxon>Pangasiidae</taxon>
        <taxon>Pangasianodon</taxon>
    </lineage>
</organism>
<protein>
    <recommendedName>
        <fullName evidence="1">VIT domain-containing protein</fullName>
    </recommendedName>
</protein>
<dbReference type="PROSITE" id="PS51468">
    <property type="entry name" value="VIT"/>
    <property type="match status" value="1"/>
</dbReference>
<dbReference type="Pfam" id="PF08487">
    <property type="entry name" value="VIT"/>
    <property type="match status" value="1"/>
</dbReference>
<comment type="caution">
    <text evidence="2">The sequence shown here is derived from an EMBL/GenBank/DDBJ whole genome shotgun (WGS) entry which is preliminary data.</text>
</comment>
<gene>
    <name evidence="2" type="ORF">PHYPO_G00204070</name>
</gene>
<dbReference type="PANTHER" id="PTHR46530">
    <property type="entry name" value="PROTEIN MONO-ADP-RIBOSYLTRANSFERASE PARP4"/>
    <property type="match status" value="1"/>
</dbReference>
<dbReference type="InterPro" id="IPR031273">
    <property type="entry name" value="PARP4"/>
</dbReference>
<dbReference type="InterPro" id="IPR013694">
    <property type="entry name" value="VIT"/>
</dbReference>
<dbReference type="PROSITE" id="PS51257">
    <property type="entry name" value="PROKAR_LIPOPROTEIN"/>
    <property type="match status" value="1"/>
</dbReference>
<reference evidence="2 3" key="1">
    <citation type="submission" date="2019-06" db="EMBL/GenBank/DDBJ databases">
        <title>A chromosome-scale genome assembly of the striped catfish, Pangasianodon hypophthalmus.</title>
        <authorList>
            <person name="Wen M."/>
            <person name="Zahm M."/>
            <person name="Roques C."/>
            <person name="Cabau C."/>
            <person name="Klopp C."/>
            <person name="Donnadieu C."/>
            <person name="Jouanno E."/>
            <person name="Avarre J.-C."/>
            <person name="Campet M."/>
            <person name="Ha T.T.T."/>
            <person name="Dugue R."/>
            <person name="Lampietro C."/>
            <person name="Louis A."/>
            <person name="Herpin A."/>
            <person name="Echchiki A."/>
            <person name="Berthelot C."/>
            <person name="Parey E."/>
            <person name="Roest-Crollius H."/>
            <person name="Braasch I."/>
            <person name="Postlethwait J."/>
            <person name="Bobe J."/>
            <person name="Montfort J."/>
            <person name="Bouchez O."/>
            <person name="Begum T."/>
            <person name="Schartl M."/>
            <person name="Guiguen Y."/>
        </authorList>
    </citation>
    <scope>NUCLEOTIDE SEQUENCE [LARGE SCALE GENOMIC DNA]</scope>
    <source>
        <strain evidence="2 3">Indonesia</strain>
        <tissue evidence="2">Blood</tissue>
    </source>
</reference>
<feature type="domain" description="VIT" evidence="1">
    <location>
        <begin position="37"/>
        <end position="165"/>
    </location>
</feature>
<evidence type="ECO:0000313" key="2">
    <source>
        <dbReference type="EMBL" id="KAB5576920.1"/>
    </source>
</evidence>
<dbReference type="GO" id="GO:0003950">
    <property type="term" value="F:NAD+ poly-ADP-ribosyltransferase activity"/>
    <property type="evidence" value="ECO:0007669"/>
    <property type="project" value="InterPro"/>
</dbReference>
<evidence type="ECO:0000313" key="3">
    <source>
        <dbReference type="Proteomes" id="UP000327468"/>
    </source>
</evidence>
<dbReference type="AlphaFoldDB" id="A0A5N5PBA2"/>
<accession>A0A5N5PBA2</accession>
<proteinExistence type="predicted"/>
<name>A0A5N5PBA2_PANHP</name>
<evidence type="ECO:0000259" key="1">
    <source>
        <dbReference type="PROSITE" id="PS51468"/>
    </source>
</evidence>
<sequence>MFKHAVRNQNQTKAPYLSYLVFICGCDQPGEHKQQQMEECSETPDTSGQRADDEYVVNNTDQIRLKYVVVIFQTYTNNSSVPIEAKYVFPLEETAAVCGFEAFINGKHVIGKVKEKEQARKEYKQAIEKGHGAYLMDQDAPDVFTISVGNLPPGATVLIKVTFITELVVRAGTIIFSLPGSVAPWQQSSALNQRTQTTVEKVCVNELQPEGNRNSLTLVLLSSLR</sequence>
<dbReference type="SMART" id="SM00609">
    <property type="entry name" value="VIT"/>
    <property type="match status" value="1"/>
</dbReference>
<keyword evidence="3" id="KW-1185">Reference proteome</keyword>
<dbReference type="GO" id="GO:0005737">
    <property type="term" value="C:cytoplasm"/>
    <property type="evidence" value="ECO:0007669"/>
    <property type="project" value="TreeGrafter"/>
</dbReference>
<dbReference type="PANTHER" id="PTHR46530:SF1">
    <property type="entry name" value="PROTEIN MONO-ADP-RIBOSYLTRANSFERASE PARP4"/>
    <property type="match status" value="1"/>
</dbReference>
<dbReference type="Proteomes" id="UP000327468">
    <property type="component" value="Chromosome 5"/>
</dbReference>
<dbReference type="EMBL" id="VFJC01000006">
    <property type="protein sequence ID" value="KAB5576920.1"/>
    <property type="molecule type" value="Genomic_DNA"/>
</dbReference>